<dbReference type="Gene3D" id="2.30.30.320">
    <property type="entry name" value="DUF1653-like domain"/>
    <property type="match status" value="1"/>
</dbReference>
<proteinExistence type="predicted"/>
<dbReference type="RefSeq" id="WP_279242574.1">
    <property type="nucleotide sequence ID" value="NZ_CP036501.1"/>
</dbReference>
<reference evidence="2 3" key="1">
    <citation type="submission" date="2019-02" db="EMBL/GenBank/DDBJ databases">
        <title>Halieaceae_genomes.</title>
        <authorList>
            <person name="Li S.-H."/>
        </authorList>
    </citation>
    <scope>NUCLEOTIDE SEQUENCE [LARGE SCALE GENOMIC DNA]</scope>
    <source>
        <strain evidence="2 3">JH123</strain>
    </source>
</reference>
<dbReference type="Proteomes" id="UP001317963">
    <property type="component" value="Chromosome"/>
</dbReference>
<dbReference type="EMBL" id="CP036501">
    <property type="protein sequence ID" value="UZP73778.1"/>
    <property type="molecule type" value="Genomic_DNA"/>
</dbReference>
<dbReference type="InterPro" id="IPR037135">
    <property type="entry name" value="DUF1653-like_dom_sf"/>
</dbReference>
<protein>
    <submittedName>
        <fullName evidence="2">DUF1653 domain-containing protein</fullName>
    </submittedName>
</protein>
<name>A0ABY6Q4A8_9GAMM</name>
<dbReference type="Pfam" id="PF07866">
    <property type="entry name" value="DUF1653"/>
    <property type="match status" value="1"/>
</dbReference>
<gene>
    <name evidence="2" type="ORF">E0F26_03045</name>
</gene>
<sequence length="73" mass="8551">MTNAPTPGPYKHYKRGDDYTVIDVVFHSETQEALVLYRAEYGERQLWVRPLEMFVESVVVDGQQVPRFRYVGD</sequence>
<accession>A0ABY6Q4A8</accession>
<evidence type="ECO:0000259" key="1">
    <source>
        <dbReference type="Pfam" id="PF07866"/>
    </source>
</evidence>
<keyword evidence="3" id="KW-1185">Reference proteome</keyword>
<feature type="domain" description="DUF1653" evidence="1">
    <location>
        <begin position="9"/>
        <end position="69"/>
    </location>
</feature>
<organism evidence="2 3">
    <name type="scientific">Candidatus Paraluminiphilus aquimaris</name>
    <dbReference type="NCBI Taxonomy" id="2518994"/>
    <lineage>
        <taxon>Bacteria</taxon>
        <taxon>Pseudomonadati</taxon>
        <taxon>Pseudomonadota</taxon>
        <taxon>Gammaproteobacteria</taxon>
        <taxon>Cellvibrionales</taxon>
        <taxon>Halieaceae</taxon>
        <taxon>Candidatus Paraluminiphilus</taxon>
    </lineage>
</organism>
<evidence type="ECO:0000313" key="2">
    <source>
        <dbReference type="EMBL" id="UZP73778.1"/>
    </source>
</evidence>
<dbReference type="InterPro" id="IPR023387">
    <property type="entry name" value="DUF1653-like_dom"/>
</dbReference>
<evidence type="ECO:0000313" key="3">
    <source>
        <dbReference type="Proteomes" id="UP001317963"/>
    </source>
</evidence>